<feature type="chain" id="PRO_5037204459" evidence="1">
    <location>
        <begin position="27"/>
        <end position="530"/>
    </location>
</feature>
<proteinExistence type="predicted"/>
<organism evidence="2 3">
    <name type="scientific">Sinomicrobium weinanense</name>
    <dbReference type="NCBI Taxonomy" id="2842200"/>
    <lineage>
        <taxon>Bacteria</taxon>
        <taxon>Pseudomonadati</taxon>
        <taxon>Bacteroidota</taxon>
        <taxon>Flavobacteriia</taxon>
        <taxon>Flavobacteriales</taxon>
        <taxon>Flavobacteriaceae</taxon>
        <taxon>Sinomicrobium</taxon>
    </lineage>
</organism>
<dbReference type="PROSITE" id="PS51257">
    <property type="entry name" value="PROKAR_LIPOPROTEIN"/>
    <property type="match status" value="1"/>
</dbReference>
<keyword evidence="1" id="KW-0732">Signal</keyword>
<name>A0A926JTN8_9FLAO</name>
<dbReference type="Proteomes" id="UP000653730">
    <property type="component" value="Unassembled WGS sequence"/>
</dbReference>
<evidence type="ECO:0000256" key="1">
    <source>
        <dbReference type="SAM" id="SignalP"/>
    </source>
</evidence>
<dbReference type="SUPFAM" id="SSF50405">
    <property type="entry name" value="Actin-crosslinking proteins"/>
    <property type="match status" value="1"/>
</dbReference>
<feature type="signal peptide" evidence="1">
    <location>
        <begin position="1"/>
        <end position="26"/>
    </location>
</feature>
<evidence type="ECO:0000313" key="3">
    <source>
        <dbReference type="Proteomes" id="UP000653730"/>
    </source>
</evidence>
<dbReference type="RefSeq" id="WP_187966313.1">
    <property type="nucleotide sequence ID" value="NZ_JACVDC010000049.1"/>
</dbReference>
<dbReference type="EMBL" id="JACVDC010000049">
    <property type="protein sequence ID" value="MBC9797176.1"/>
    <property type="molecule type" value="Genomic_DNA"/>
</dbReference>
<dbReference type="InterPro" id="IPR008999">
    <property type="entry name" value="Actin-crosslinking"/>
</dbReference>
<keyword evidence="3" id="KW-1185">Reference proteome</keyword>
<reference evidence="2 3" key="1">
    <citation type="submission" date="2020-09" db="EMBL/GenBank/DDBJ databases">
        <title>Sinomicrobium weinanense sp. nov., a halophilic bacteria isolated from saline-alkali soil.</title>
        <authorList>
            <person name="Wu P."/>
            <person name="Ren H."/>
            <person name="Mei Y."/>
            <person name="Liang Y."/>
            <person name="Chen Z."/>
        </authorList>
    </citation>
    <scope>NUCLEOTIDE SEQUENCE [LARGE SCALE GENOMIC DNA]</scope>
    <source>
        <strain evidence="2 3">FJxs</strain>
    </source>
</reference>
<gene>
    <name evidence="2" type="ORF">IBL28_14465</name>
</gene>
<dbReference type="AlphaFoldDB" id="A0A926JTN8"/>
<evidence type="ECO:0000313" key="2">
    <source>
        <dbReference type="EMBL" id="MBC9797176.1"/>
    </source>
</evidence>
<comment type="caution">
    <text evidence="2">The sequence shown here is derived from an EMBL/GenBank/DDBJ whole genome shotgun (WGS) entry which is preliminary data.</text>
</comment>
<dbReference type="CDD" id="cd00257">
    <property type="entry name" value="beta-trefoil_FSCN-like"/>
    <property type="match status" value="1"/>
</dbReference>
<protein>
    <submittedName>
        <fullName evidence="2">RICIN domain-containing protein</fullName>
    </submittedName>
</protein>
<accession>A0A926JTN8</accession>
<sequence length="530" mass="59514">MKKMNPIKLMLASAALASLASCTGMSDEPEGPMVAEYALGMVETDTFLIESEKVKQKITRWGHDIKQGRKARNLTVEACKQLFENGRYNLLRIPIYSNAHNPDGTVREDYLTGLLPTTNSTDNVQWETVHTEGDWFYLKNKAYNKYVRGLNTDAVEIDAVSYTGSWTQWKLVDAGEGWYHIQSKGHPNKHLRGDHQGNITLVNNTNSIGTWTQWKLVDAGNGYHYILNRGQNKYLSGGGNEYDLIIDAINRAKNNGDPDLYASHKIYDNSDHSTDRNANFGPFYTENGIDIRGFSASIDAFMDYIETHTGKTVKYLAPRCELGAHWTPADFIDIVNSLNISPLIVSPEAAYAINGDKFWTSGVQEVTDIKSTHNKENSPQWPLNSKYDWDGETVGGNQENFIKLFFKLHEAFYKGEVTGIVFWGDPHLNNTDDDDNNGPFRRELVAASEYNLLGCSIAKDEDASVIAFATGDENKIKVFYASMKPVYLNFDRNIADSGFPNGTMNKAATSFVMPPTGETHYRSFIVEFDE</sequence>
<dbReference type="Gene3D" id="2.80.10.50">
    <property type="match status" value="1"/>
</dbReference>